<organism evidence="2 3">
    <name type="scientific">Angiostrongylus cantonensis</name>
    <name type="common">Rat lungworm</name>
    <dbReference type="NCBI Taxonomy" id="6313"/>
    <lineage>
        <taxon>Eukaryota</taxon>
        <taxon>Metazoa</taxon>
        <taxon>Ecdysozoa</taxon>
        <taxon>Nematoda</taxon>
        <taxon>Chromadorea</taxon>
        <taxon>Rhabditida</taxon>
        <taxon>Rhabditina</taxon>
        <taxon>Rhabditomorpha</taxon>
        <taxon>Strongyloidea</taxon>
        <taxon>Metastrongylidae</taxon>
        <taxon>Angiostrongylus</taxon>
    </lineage>
</organism>
<sequence length="145" mass="15530">MYCLSPNRCRPANPRLVRGRIVYKSKRTISHLDSQRSQENLLATVVDVDVALGDGDGVNGGTDHRGSKPLSATSKAVLRYLDYGPFSPSSSPVRASKLKCQKKGLFVAVAVVSDDVVVVAVAVAVAHVIIIVIIINFVAAVEIFK</sequence>
<reference evidence="3" key="2">
    <citation type="submission" date="2017-02" db="UniProtKB">
        <authorList>
            <consortium name="WormBaseParasite"/>
        </authorList>
    </citation>
    <scope>IDENTIFICATION</scope>
</reference>
<keyword evidence="2" id="KW-1185">Reference proteome</keyword>
<dbReference type="Proteomes" id="UP000035642">
    <property type="component" value="Unassembled WGS sequence"/>
</dbReference>
<name>A0A0K0D0B7_ANGCA</name>
<feature type="transmembrane region" description="Helical" evidence="1">
    <location>
        <begin position="105"/>
        <end position="138"/>
    </location>
</feature>
<dbReference type="STRING" id="6313.A0A0K0D0B7"/>
<proteinExistence type="predicted"/>
<keyword evidence="1" id="KW-1133">Transmembrane helix</keyword>
<protein>
    <submittedName>
        <fullName evidence="3">Transmembrane protein</fullName>
    </submittedName>
</protein>
<keyword evidence="1" id="KW-0812">Transmembrane</keyword>
<keyword evidence="1" id="KW-0472">Membrane</keyword>
<evidence type="ECO:0000313" key="3">
    <source>
        <dbReference type="WBParaSite" id="ACAC_0000349801-mRNA-1"/>
    </source>
</evidence>
<evidence type="ECO:0000313" key="2">
    <source>
        <dbReference type="Proteomes" id="UP000035642"/>
    </source>
</evidence>
<evidence type="ECO:0000256" key="1">
    <source>
        <dbReference type="SAM" id="Phobius"/>
    </source>
</evidence>
<dbReference type="WBParaSite" id="ACAC_0000349801-mRNA-1">
    <property type="protein sequence ID" value="ACAC_0000349801-mRNA-1"/>
    <property type="gene ID" value="ACAC_0000349801"/>
</dbReference>
<dbReference type="AlphaFoldDB" id="A0A0K0D0B7"/>
<accession>A0A0K0D0B7</accession>
<reference evidence="2" key="1">
    <citation type="submission" date="2012-09" db="EMBL/GenBank/DDBJ databases">
        <authorList>
            <person name="Martin A.A."/>
        </authorList>
    </citation>
    <scope>NUCLEOTIDE SEQUENCE</scope>
</reference>